<gene>
    <name evidence="2" type="ORF">PLOB_00025214</name>
</gene>
<proteinExistence type="predicted"/>
<dbReference type="EMBL" id="CALNXK010000003">
    <property type="protein sequence ID" value="CAH3034720.1"/>
    <property type="molecule type" value="Genomic_DNA"/>
</dbReference>
<comment type="caution">
    <text evidence="2">The sequence shown here is derived from an EMBL/GenBank/DDBJ whole genome shotgun (WGS) entry which is preliminary data.</text>
</comment>
<organism evidence="2 3">
    <name type="scientific">Porites lobata</name>
    <dbReference type="NCBI Taxonomy" id="104759"/>
    <lineage>
        <taxon>Eukaryota</taxon>
        <taxon>Metazoa</taxon>
        <taxon>Cnidaria</taxon>
        <taxon>Anthozoa</taxon>
        <taxon>Hexacorallia</taxon>
        <taxon>Scleractinia</taxon>
        <taxon>Fungiina</taxon>
        <taxon>Poritidae</taxon>
        <taxon>Porites</taxon>
    </lineage>
</organism>
<feature type="transmembrane region" description="Helical" evidence="1">
    <location>
        <begin position="35"/>
        <end position="57"/>
    </location>
</feature>
<sequence>MSQTVLRQPYSATFLYIGSSCAIVVALYSAHHFHILFECTILFLMMAIIGFSTIIIVKRVGVALSTHIIFIDMPDPDNYAAVLLRAHQSQSSDHCLAVAGRWILRRLGFPLSPLYIVCGGRRVNLGLAHKNTNGRFFDESSQSYVNWDFRRHVGTLPADEAVMNDRGTTEDSALVLKKNMYDLECILRSAGFTEFVLVTGHIASQIPLSYSHHADEWRFYDNCHNCWVTPYEYDQLSNKRCDESDVFQNFDQRRKLARQFINQLTGINDFALDSVGSHWLTLDQLYPVLCRYSTVHMTVGGPATDVAYLVEKSSTWTRNVNTISAMWAVCDLGQNTGKMNLCGMNFNEAADRKSAKYLSSDFFPNAMFSLLPTETCKLTPGFKVSEEMAERIDILRPLAGKITLWSHAKGGCTELLFDYFICESPDIIAALQKLGLIKVFVTLVARKCAVLSPSEAETQFAAWVNTNMFTEFTWGPNDDKFDGTHWCRAKSTG</sequence>
<keyword evidence="1" id="KW-0472">Membrane</keyword>
<name>A0ABN8MS42_9CNID</name>
<dbReference type="PROSITE" id="PS51257">
    <property type="entry name" value="PROKAR_LIPOPROTEIN"/>
    <property type="match status" value="1"/>
</dbReference>
<protein>
    <submittedName>
        <fullName evidence="2">Uncharacterized protein</fullName>
    </submittedName>
</protein>
<keyword evidence="3" id="KW-1185">Reference proteome</keyword>
<reference evidence="2 3" key="1">
    <citation type="submission" date="2022-05" db="EMBL/GenBank/DDBJ databases">
        <authorList>
            <consortium name="Genoscope - CEA"/>
            <person name="William W."/>
        </authorList>
    </citation>
    <scope>NUCLEOTIDE SEQUENCE [LARGE SCALE GENOMIC DNA]</scope>
</reference>
<evidence type="ECO:0000313" key="2">
    <source>
        <dbReference type="EMBL" id="CAH3034720.1"/>
    </source>
</evidence>
<accession>A0ABN8MS42</accession>
<evidence type="ECO:0000256" key="1">
    <source>
        <dbReference type="SAM" id="Phobius"/>
    </source>
</evidence>
<evidence type="ECO:0000313" key="3">
    <source>
        <dbReference type="Proteomes" id="UP001159405"/>
    </source>
</evidence>
<dbReference type="Proteomes" id="UP001159405">
    <property type="component" value="Unassembled WGS sequence"/>
</dbReference>
<keyword evidence="1" id="KW-1133">Transmembrane helix</keyword>
<feature type="transmembrane region" description="Helical" evidence="1">
    <location>
        <begin position="12"/>
        <end position="29"/>
    </location>
</feature>
<keyword evidence="1" id="KW-0812">Transmembrane</keyword>